<name>A0AAV2R0E3_MEGNR</name>
<sequence length="234" mass="26298">IDISVKMLETEGDGSTSELGIRSFFRGILPQWSKSSPVGAASPNLTNTNSLENGLDELHSNDQSHLKRKKTLLENDETDDSDYEKLPSCKRQRLNMSAMNRLFDKFSISESSASKSLEQKVKPDNYFLHSSSGNSEKLIKLIPKSLENIFDGGNSQTNHFSSSKEDMKETLINNNKFHIPNMNENLLSKKIIKEVNPSFNNSKDKKTKQEITSNKRQVTLSDNDSDDGTEHVAK</sequence>
<evidence type="ECO:0000256" key="1">
    <source>
        <dbReference type="SAM" id="MobiDB-lite"/>
    </source>
</evidence>
<proteinExistence type="predicted"/>
<feature type="region of interest" description="Disordered" evidence="1">
    <location>
        <begin position="198"/>
        <end position="234"/>
    </location>
</feature>
<dbReference type="Proteomes" id="UP001497623">
    <property type="component" value="Unassembled WGS sequence"/>
</dbReference>
<protein>
    <submittedName>
        <fullName evidence="2">Uncharacterized protein</fullName>
    </submittedName>
</protein>
<comment type="caution">
    <text evidence="2">The sequence shown here is derived from an EMBL/GenBank/DDBJ whole genome shotgun (WGS) entry which is preliminary data.</text>
</comment>
<evidence type="ECO:0000313" key="3">
    <source>
        <dbReference type="Proteomes" id="UP001497623"/>
    </source>
</evidence>
<reference evidence="2 3" key="1">
    <citation type="submission" date="2024-05" db="EMBL/GenBank/DDBJ databases">
        <authorList>
            <person name="Wallberg A."/>
        </authorList>
    </citation>
    <scope>NUCLEOTIDE SEQUENCE [LARGE SCALE GENOMIC DNA]</scope>
</reference>
<accession>A0AAV2R0E3</accession>
<keyword evidence="3" id="KW-1185">Reference proteome</keyword>
<organism evidence="2 3">
    <name type="scientific">Meganyctiphanes norvegica</name>
    <name type="common">Northern krill</name>
    <name type="synonym">Thysanopoda norvegica</name>
    <dbReference type="NCBI Taxonomy" id="48144"/>
    <lineage>
        <taxon>Eukaryota</taxon>
        <taxon>Metazoa</taxon>
        <taxon>Ecdysozoa</taxon>
        <taxon>Arthropoda</taxon>
        <taxon>Crustacea</taxon>
        <taxon>Multicrustacea</taxon>
        <taxon>Malacostraca</taxon>
        <taxon>Eumalacostraca</taxon>
        <taxon>Eucarida</taxon>
        <taxon>Euphausiacea</taxon>
        <taxon>Euphausiidae</taxon>
        <taxon>Meganyctiphanes</taxon>
    </lineage>
</organism>
<dbReference type="EMBL" id="CAXKWB010014082">
    <property type="protein sequence ID" value="CAL4109636.1"/>
    <property type="molecule type" value="Genomic_DNA"/>
</dbReference>
<feature type="non-terminal residue" evidence="2">
    <location>
        <position position="234"/>
    </location>
</feature>
<feature type="non-terminal residue" evidence="2">
    <location>
        <position position="1"/>
    </location>
</feature>
<gene>
    <name evidence="2" type="ORF">MNOR_LOCUS19157</name>
</gene>
<feature type="compositionally biased region" description="Polar residues" evidence="1">
    <location>
        <begin position="210"/>
        <end position="222"/>
    </location>
</feature>
<evidence type="ECO:0000313" key="2">
    <source>
        <dbReference type="EMBL" id="CAL4109636.1"/>
    </source>
</evidence>
<dbReference type="AlphaFoldDB" id="A0AAV2R0E3"/>